<dbReference type="InterPro" id="IPR051923">
    <property type="entry name" value="Glycosyl_Hydrolase_39"/>
</dbReference>
<evidence type="ECO:0000256" key="1">
    <source>
        <dbReference type="SAM" id="SignalP"/>
    </source>
</evidence>
<protein>
    <recommendedName>
        <fullName evidence="4">Glycoside hydrolase</fullName>
    </recommendedName>
</protein>
<evidence type="ECO:0000313" key="2">
    <source>
        <dbReference type="EMBL" id="ORY83367.1"/>
    </source>
</evidence>
<proteinExistence type="predicted"/>
<dbReference type="Proteomes" id="UP000193920">
    <property type="component" value="Unassembled WGS sequence"/>
</dbReference>
<feature type="signal peptide" evidence="1">
    <location>
        <begin position="1"/>
        <end position="20"/>
    </location>
</feature>
<dbReference type="Gene3D" id="3.20.20.80">
    <property type="entry name" value="Glycosidases"/>
    <property type="match status" value="1"/>
</dbReference>
<dbReference type="OrthoDB" id="15992at2759"/>
<dbReference type="PANTHER" id="PTHR12631">
    <property type="entry name" value="ALPHA-L-IDURONIDASE"/>
    <property type="match status" value="1"/>
</dbReference>
<evidence type="ECO:0008006" key="4">
    <source>
        <dbReference type="Google" id="ProtNLM"/>
    </source>
</evidence>
<name>A0A1Y2FIC6_9FUNG</name>
<reference evidence="2 3" key="1">
    <citation type="submission" date="2016-08" db="EMBL/GenBank/DDBJ databases">
        <title>A Parts List for Fungal Cellulosomes Revealed by Comparative Genomics.</title>
        <authorList>
            <consortium name="DOE Joint Genome Institute"/>
            <person name="Haitjema C.H."/>
            <person name="Gilmore S.P."/>
            <person name="Henske J.K."/>
            <person name="Solomon K.V."/>
            <person name="De Groot R."/>
            <person name="Kuo A."/>
            <person name="Mondo S.J."/>
            <person name="Salamov A.A."/>
            <person name="Labutti K."/>
            <person name="Zhao Z."/>
            <person name="Chiniquy J."/>
            <person name="Barry K."/>
            <person name="Brewer H.M."/>
            <person name="Purvine S.O."/>
            <person name="Wright A.T."/>
            <person name="Boxma B."/>
            <person name="Van Alen T."/>
            <person name="Hackstein J.H."/>
            <person name="Baker S.E."/>
            <person name="Grigoriev I.V."/>
            <person name="O'Malley M.A."/>
        </authorList>
    </citation>
    <scope>NUCLEOTIDE SEQUENCE [LARGE SCALE GENOMIC DNA]</scope>
    <source>
        <strain evidence="2 3">G1</strain>
    </source>
</reference>
<dbReference type="GO" id="GO:0004553">
    <property type="term" value="F:hydrolase activity, hydrolyzing O-glycosyl compounds"/>
    <property type="evidence" value="ECO:0007669"/>
    <property type="project" value="TreeGrafter"/>
</dbReference>
<comment type="caution">
    <text evidence="2">The sequence shown here is derived from an EMBL/GenBank/DDBJ whole genome shotgun (WGS) entry which is preliminary data.</text>
</comment>
<accession>A0A1Y2FIC6</accession>
<dbReference type="SUPFAM" id="SSF51445">
    <property type="entry name" value="(Trans)glycosidases"/>
    <property type="match status" value="1"/>
</dbReference>
<keyword evidence="1" id="KW-0732">Signal</keyword>
<feature type="chain" id="PRO_5013118901" description="Glycoside hydrolase" evidence="1">
    <location>
        <begin position="21"/>
        <end position="551"/>
    </location>
</feature>
<dbReference type="InterPro" id="IPR017853">
    <property type="entry name" value="GH"/>
</dbReference>
<sequence length="551" mass="63716">MKNKFNFCILLSLLSKIVDSRDEDETIGAYKSVPDPSNLKFRTGNCLGYIGGIWDDAKNSYLASMAGLDGQRKKLPENHLTTWGYGIEVGDCKYNNEIGIYDLIAYLATPTAEHSTNPNNPENFPPLNLYDKIWNDDGTVNPDNYWANYVYKLVENYKPYVLIYEVWNEPDYTRSYDKIDSWYTSQPDASILSHWNSDIFSYIRLLRITYEVVKKYHPEAYVATGGLGYDSFLDAILRYTDNPDGGQVTSEYPAKGGAYFDCQSFHKYPRYGTTDVQTKKVYNKFASDSYSMNMMTMKKNHEYLIRKYGFDGKKYPEKIYICSESGVDSTGDYGSDLIRRNFNLKTPLYALEYNITQIHYFVTADGNSEGNGDYLPGIKSKTMENAMDLMKPSTKARLVLKKFNLSKMKVDIDKTKKWREQLGTGLTGIVLVPKFPKENEEEWHELVYSAWIECFEEETEETIEKELTFDIYAEQIDYKQNISYIGKKGIVKLSSTPLFFYETSNSEYINDENKNKEDDNHKSEDNGYISYKSKVIYHSILISLFIGMLFY</sequence>
<keyword evidence="3" id="KW-1185">Reference proteome</keyword>
<gene>
    <name evidence="2" type="ORF">LY90DRAFT_663803</name>
</gene>
<evidence type="ECO:0000313" key="3">
    <source>
        <dbReference type="Proteomes" id="UP000193920"/>
    </source>
</evidence>
<dbReference type="AlphaFoldDB" id="A0A1Y2FIC6"/>
<dbReference type="PANTHER" id="PTHR12631:SF11">
    <property type="entry name" value="GLYCOSIDE HYDROLASE FAMILY 5 DOMAIN-CONTAINING PROTEIN"/>
    <property type="match status" value="1"/>
</dbReference>
<dbReference type="EMBL" id="MCOG01000007">
    <property type="protein sequence ID" value="ORY83367.1"/>
    <property type="molecule type" value="Genomic_DNA"/>
</dbReference>
<organism evidence="2 3">
    <name type="scientific">Neocallimastix californiae</name>
    <dbReference type="NCBI Taxonomy" id="1754190"/>
    <lineage>
        <taxon>Eukaryota</taxon>
        <taxon>Fungi</taxon>
        <taxon>Fungi incertae sedis</taxon>
        <taxon>Chytridiomycota</taxon>
        <taxon>Chytridiomycota incertae sedis</taxon>
        <taxon>Neocallimastigomycetes</taxon>
        <taxon>Neocallimastigales</taxon>
        <taxon>Neocallimastigaceae</taxon>
        <taxon>Neocallimastix</taxon>
    </lineage>
</organism>